<comment type="caution">
    <text evidence="5">The sequence shown here is derived from an EMBL/GenBank/DDBJ whole genome shotgun (WGS) entry which is preliminary data.</text>
</comment>
<gene>
    <name evidence="5" type="ORF">BHQ18_22670</name>
</gene>
<dbReference type="RefSeq" id="WP_069415904.1">
    <property type="nucleotide sequence ID" value="NZ_JACKUL010000020.1"/>
</dbReference>
<dbReference type="InterPro" id="IPR000669">
    <property type="entry name" value="Mannitol_DH"/>
</dbReference>
<dbReference type="InterPro" id="IPR036291">
    <property type="entry name" value="NAD(P)-bd_dom_sf"/>
</dbReference>
<dbReference type="Pfam" id="PF08125">
    <property type="entry name" value="Mannitol_dh_C"/>
    <property type="match status" value="1"/>
</dbReference>
<comment type="catalytic activity">
    <reaction evidence="2">
        <text>D-mannitol 1-phosphate + NAD(+) = beta-D-fructose 6-phosphate + NADH + H(+)</text>
        <dbReference type="Rhea" id="RHEA:19661"/>
        <dbReference type="ChEBI" id="CHEBI:15378"/>
        <dbReference type="ChEBI" id="CHEBI:57540"/>
        <dbReference type="ChEBI" id="CHEBI:57634"/>
        <dbReference type="ChEBI" id="CHEBI:57945"/>
        <dbReference type="ChEBI" id="CHEBI:61381"/>
        <dbReference type="EC" id="1.1.1.17"/>
    </reaction>
</comment>
<accession>A0A1E3RDT0</accession>
<evidence type="ECO:0000256" key="2">
    <source>
        <dbReference type="ARBA" id="ARBA00048615"/>
    </source>
</evidence>
<dbReference type="Gene3D" id="3.40.50.720">
    <property type="entry name" value="NAD(P)-binding Rossmann-like Domain"/>
    <property type="match status" value="1"/>
</dbReference>
<dbReference type="EMBL" id="MIHA01000020">
    <property type="protein sequence ID" value="ODQ87622.1"/>
    <property type="molecule type" value="Genomic_DNA"/>
</dbReference>
<dbReference type="InterPro" id="IPR013328">
    <property type="entry name" value="6PGD_dom2"/>
</dbReference>
<dbReference type="PANTHER" id="PTHR43362">
    <property type="entry name" value="MANNITOL DEHYDROGENASE DSF1-RELATED"/>
    <property type="match status" value="1"/>
</dbReference>
<evidence type="ECO:0000259" key="4">
    <source>
        <dbReference type="Pfam" id="PF08125"/>
    </source>
</evidence>
<dbReference type="InterPro" id="IPR013131">
    <property type="entry name" value="Mannitol_DH_N"/>
</dbReference>
<evidence type="ECO:0000313" key="6">
    <source>
        <dbReference type="Proteomes" id="UP000094053"/>
    </source>
</evidence>
<dbReference type="SUPFAM" id="SSF48179">
    <property type="entry name" value="6-phosphogluconate dehydrogenase C-terminal domain-like"/>
    <property type="match status" value="1"/>
</dbReference>
<dbReference type="Gene3D" id="1.10.1040.10">
    <property type="entry name" value="N-(1-d-carboxylethyl)-l-norvaline Dehydrogenase, domain 2"/>
    <property type="match status" value="1"/>
</dbReference>
<feature type="domain" description="Mannitol dehydrogenase C-terminal" evidence="4">
    <location>
        <begin position="268"/>
        <end position="395"/>
    </location>
</feature>
<dbReference type="SUPFAM" id="SSF51735">
    <property type="entry name" value="NAD(P)-binding Rossmann-fold domains"/>
    <property type="match status" value="1"/>
</dbReference>
<evidence type="ECO:0000259" key="3">
    <source>
        <dbReference type="Pfam" id="PF01232"/>
    </source>
</evidence>
<dbReference type="InterPro" id="IPR050988">
    <property type="entry name" value="Mannitol_DH/Oxidoreductase"/>
</dbReference>
<organism evidence="5 6">
    <name type="scientific">Mycolicibacterium flavescens</name>
    <name type="common">Mycobacterium flavescens</name>
    <dbReference type="NCBI Taxonomy" id="1776"/>
    <lineage>
        <taxon>Bacteria</taxon>
        <taxon>Bacillati</taxon>
        <taxon>Actinomycetota</taxon>
        <taxon>Actinomycetes</taxon>
        <taxon>Mycobacteriales</taxon>
        <taxon>Mycobacteriaceae</taxon>
        <taxon>Mycolicibacterium</taxon>
    </lineage>
</organism>
<proteinExistence type="predicted"/>
<protein>
    <recommendedName>
        <fullName evidence="7">Oxidoreductase</fullName>
    </recommendedName>
</protein>
<feature type="domain" description="Mannitol dehydrogenase N-terminal" evidence="3">
    <location>
        <begin position="21"/>
        <end position="262"/>
    </location>
</feature>
<dbReference type="PANTHER" id="PTHR43362:SF1">
    <property type="entry name" value="MANNITOL DEHYDROGENASE 2-RELATED"/>
    <property type="match status" value="1"/>
</dbReference>
<dbReference type="AlphaFoldDB" id="A0A1E3RDT0"/>
<dbReference type="PRINTS" id="PR00084">
    <property type="entry name" value="MTLDHDRGNASE"/>
</dbReference>
<reference evidence="6" key="1">
    <citation type="submission" date="2016-09" db="EMBL/GenBank/DDBJ databases">
        <authorList>
            <person name="Greninger A.L."/>
            <person name="Jerome K.R."/>
            <person name="Mcnair B."/>
            <person name="Wallis C."/>
            <person name="Fang F."/>
        </authorList>
    </citation>
    <scope>NUCLEOTIDE SEQUENCE [LARGE SCALE GENOMIC DNA]</scope>
    <source>
        <strain evidence="6">M6</strain>
    </source>
</reference>
<evidence type="ECO:0000256" key="1">
    <source>
        <dbReference type="ARBA" id="ARBA00023002"/>
    </source>
</evidence>
<keyword evidence="1" id="KW-0560">Oxidoreductase</keyword>
<dbReference type="GO" id="GO:0008926">
    <property type="term" value="F:mannitol-1-phosphate 5-dehydrogenase activity"/>
    <property type="evidence" value="ECO:0007669"/>
    <property type="project" value="UniProtKB-EC"/>
</dbReference>
<dbReference type="OrthoDB" id="271711at2"/>
<evidence type="ECO:0000313" key="5">
    <source>
        <dbReference type="EMBL" id="ODQ87622.1"/>
    </source>
</evidence>
<evidence type="ECO:0008006" key="7">
    <source>
        <dbReference type="Google" id="ProtNLM"/>
    </source>
</evidence>
<dbReference type="Proteomes" id="UP000094053">
    <property type="component" value="Unassembled WGS sequence"/>
</dbReference>
<keyword evidence="6" id="KW-1185">Reference proteome</keyword>
<dbReference type="InterPro" id="IPR008927">
    <property type="entry name" value="6-PGluconate_DH-like_C_sf"/>
</dbReference>
<dbReference type="Pfam" id="PF01232">
    <property type="entry name" value="Mannitol_dh"/>
    <property type="match status" value="1"/>
</dbReference>
<sequence>MTDVGQFGGRRDGDLAARPVRIAHLGTGNFFRAHQAWYTQHADDAADWGIAGFAGRSGATVRQLAAQDGLSTLLIRGADGDRPEIISSLTSVSADLGDWRRCFALPELALVTLTVTEAGYRRAADGGLDRADPDVAADTDRLRSHGTAAEVTTAPAKLALGLAVRRERGLPGLAVVPCDNVPDNGAMAARVVRELARAVDPGLAEWIDAHVAWVSTVVDRITPRATDEDRAAAKDPAAVVTEPYAEWVLCGQFPQGRPRWKGARIVDDIAPWEARKLMLLNGSHSLMAYAGTLRGHRTVHEAISDPVVLGWVEQWWDDAARQVPLPDEELDAYRAALLQRYANPRIRHQLSQIAADGSQKLPIRVLPTVRAELAAGRVPLGAARILAAWVCHLRGLGVAVDDVAAEEFTALAAGAGIDDATDRVLARLGVDDERMRDTVAGLARELSH</sequence>
<dbReference type="InterPro" id="IPR013118">
    <property type="entry name" value="Mannitol_DH_C"/>
</dbReference>
<dbReference type="STRING" id="1776.BHQ18_22670"/>
<name>A0A1E3RDT0_MYCFV</name>